<dbReference type="Pfam" id="PF00126">
    <property type="entry name" value="HTH_1"/>
    <property type="match status" value="1"/>
</dbReference>
<evidence type="ECO:0000313" key="6">
    <source>
        <dbReference type="EMBL" id="MBF4692217.1"/>
    </source>
</evidence>
<keyword evidence="2" id="KW-0805">Transcription regulation</keyword>
<evidence type="ECO:0000313" key="7">
    <source>
        <dbReference type="Proteomes" id="UP000614200"/>
    </source>
</evidence>
<dbReference type="PANTHER" id="PTHR30126:SF40">
    <property type="entry name" value="HTH-TYPE TRANSCRIPTIONAL REGULATOR GLTR"/>
    <property type="match status" value="1"/>
</dbReference>
<dbReference type="SUPFAM" id="SSF53850">
    <property type="entry name" value="Periplasmic binding protein-like II"/>
    <property type="match status" value="1"/>
</dbReference>
<keyword evidence="4" id="KW-0804">Transcription</keyword>
<reference evidence="6 7" key="1">
    <citation type="submission" date="2020-11" db="EMBL/GenBank/DDBJ databases">
        <title>Fusibacter basophilias sp. nov.</title>
        <authorList>
            <person name="Qiu D."/>
        </authorList>
    </citation>
    <scope>NUCLEOTIDE SEQUENCE [LARGE SCALE GENOMIC DNA]</scope>
    <source>
        <strain evidence="6 7">Q10-2</strain>
    </source>
</reference>
<evidence type="ECO:0000256" key="3">
    <source>
        <dbReference type="ARBA" id="ARBA00023125"/>
    </source>
</evidence>
<dbReference type="InterPro" id="IPR036390">
    <property type="entry name" value="WH_DNA-bd_sf"/>
</dbReference>
<evidence type="ECO:0000259" key="5">
    <source>
        <dbReference type="PROSITE" id="PS50931"/>
    </source>
</evidence>
<evidence type="ECO:0000256" key="4">
    <source>
        <dbReference type="ARBA" id="ARBA00023163"/>
    </source>
</evidence>
<comment type="similarity">
    <text evidence="1">Belongs to the LysR transcriptional regulatory family.</text>
</comment>
<protein>
    <submittedName>
        <fullName evidence="6">LysR family transcriptional regulator</fullName>
    </submittedName>
</protein>
<dbReference type="Proteomes" id="UP000614200">
    <property type="component" value="Unassembled WGS sequence"/>
</dbReference>
<dbReference type="RefSeq" id="WP_194700457.1">
    <property type="nucleotide sequence ID" value="NZ_JADKNH010000002.1"/>
</dbReference>
<evidence type="ECO:0000256" key="2">
    <source>
        <dbReference type="ARBA" id="ARBA00023015"/>
    </source>
</evidence>
<accession>A0ABR9ZP24</accession>
<dbReference type="PRINTS" id="PR00039">
    <property type="entry name" value="HTHLYSR"/>
</dbReference>
<name>A0ABR9ZP24_9FIRM</name>
<dbReference type="SUPFAM" id="SSF46785">
    <property type="entry name" value="Winged helix' DNA-binding domain"/>
    <property type="match status" value="1"/>
</dbReference>
<proteinExistence type="inferred from homology"/>
<dbReference type="Gene3D" id="1.10.10.10">
    <property type="entry name" value="Winged helix-like DNA-binding domain superfamily/Winged helix DNA-binding domain"/>
    <property type="match status" value="1"/>
</dbReference>
<organism evidence="6 7">
    <name type="scientific">Fusibacter ferrireducens</name>
    <dbReference type="NCBI Taxonomy" id="2785058"/>
    <lineage>
        <taxon>Bacteria</taxon>
        <taxon>Bacillati</taxon>
        <taxon>Bacillota</taxon>
        <taxon>Clostridia</taxon>
        <taxon>Eubacteriales</taxon>
        <taxon>Eubacteriales Family XII. Incertae Sedis</taxon>
        <taxon>Fusibacter</taxon>
    </lineage>
</organism>
<feature type="domain" description="HTH lysR-type" evidence="5">
    <location>
        <begin position="1"/>
        <end position="58"/>
    </location>
</feature>
<evidence type="ECO:0000256" key="1">
    <source>
        <dbReference type="ARBA" id="ARBA00009437"/>
    </source>
</evidence>
<dbReference type="EMBL" id="JADKNH010000002">
    <property type="protein sequence ID" value="MBF4692217.1"/>
    <property type="molecule type" value="Genomic_DNA"/>
</dbReference>
<sequence length="318" mass="36197">MTLDQINYFKEIVSAGSMNQAAKNLFISQPNISLTIKTLENELGYKLFRRHSTGVQLTQQGNAFLYHIEHILENIDNINKIDCKHSKIEPKKLNISSEYSLASILPIIHMMETLESDAFELKHHQREFSNVIEDVFKKHADLGIITIHKSQVASLNGMLINKGLEFHIISELIMGVVVSEDHPLSNKASLSHKDIKKYPQIRFDIDSRESPASFTLLETTYNQSDKIISLNDIFHLLICLKETSGFALIPYSNSNSFNTFIGNMNIPIRFIPLSHSAPVILGYIDTIGEEINYLKSEFIKKVTLLYDKSTEKDIEEVL</sequence>
<keyword evidence="7" id="KW-1185">Reference proteome</keyword>
<dbReference type="PANTHER" id="PTHR30126">
    <property type="entry name" value="HTH-TYPE TRANSCRIPTIONAL REGULATOR"/>
    <property type="match status" value="1"/>
</dbReference>
<dbReference type="InterPro" id="IPR000847">
    <property type="entry name" value="LysR_HTH_N"/>
</dbReference>
<dbReference type="PROSITE" id="PS50931">
    <property type="entry name" value="HTH_LYSR"/>
    <property type="match status" value="1"/>
</dbReference>
<gene>
    <name evidence="6" type="ORF">ISU02_03775</name>
</gene>
<keyword evidence="3" id="KW-0238">DNA-binding</keyword>
<dbReference type="InterPro" id="IPR036388">
    <property type="entry name" value="WH-like_DNA-bd_sf"/>
</dbReference>
<dbReference type="Gene3D" id="3.40.190.290">
    <property type="match status" value="1"/>
</dbReference>
<comment type="caution">
    <text evidence="6">The sequence shown here is derived from an EMBL/GenBank/DDBJ whole genome shotgun (WGS) entry which is preliminary data.</text>
</comment>